<dbReference type="PANTHER" id="PTHR23421">
    <property type="entry name" value="BETA-GALACTOSIDASE RELATED"/>
    <property type="match status" value="1"/>
</dbReference>
<dbReference type="RefSeq" id="XP_052110330.1">
    <property type="nucleotide sequence ID" value="XM_052254370.1"/>
</dbReference>
<evidence type="ECO:0000313" key="2">
    <source>
        <dbReference type="Proteomes" id="UP000515211"/>
    </source>
</evidence>
<dbReference type="InterPro" id="IPR041392">
    <property type="entry name" value="GHD"/>
</dbReference>
<evidence type="ECO:0000259" key="1">
    <source>
        <dbReference type="Pfam" id="PF17834"/>
    </source>
</evidence>
<dbReference type="Proteomes" id="UP000515211">
    <property type="component" value="Chromosome 9"/>
</dbReference>
<dbReference type="GO" id="GO:0004553">
    <property type="term" value="F:hydrolase activity, hydrolyzing O-glycosyl compounds"/>
    <property type="evidence" value="ECO:0007669"/>
    <property type="project" value="InterPro"/>
</dbReference>
<sequence>MCERALVSTDPTVTSLGASQQAHVYSTESDDCTAFLSNYDLKSSVRIMFNNMHYTLPPWSISIFPNCRNVVFNTAKVGVQISQMQMLPTSTHMLSWESFDKDPSSLDDSGSTITASALLDQLKSSMNVGEHYESWNTGNLGPVSLPGLDQGKWDLLWKKWTYQVLQIGLLHRCLGFGVVASTVTSDEILKESFMELKVDELIMEIMSIHKNAGIQNFYDAIQNLYDAIRIIHYVYILNYS</sequence>
<evidence type="ECO:0000313" key="3">
    <source>
        <dbReference type="RefSeq" id="XP_052110330.1"/>
    </source>
</evidence>
<accession>A0A9C6WMU7</accession>
<dbReference type="GO" id="GO:0005975">
    <property type="term" value="P:carbohydrate metabolic process"/>
    <property type="evidence" value="ECO:0007669"/>
    <property type="project" value="InterPro"/>
</dbReference>
<feature type="domain" description="Beta-galactosidase beta-sandwich" evidence="1">
    <location>
        <begin position="21"/>
        <end position="77"/>
    </location>
</feature>
<dbReference type="KEGG" id="adu:127741603"/>
<reference evidence="2" key="1">
    <citation type="journal article" date="2016" name="Nat. Genet.">
        <title>The genome sequences of Arachis duranensis and Arachis ipaensis, the diploid ancestors of cultivated peanut.</title>
        <authorList>
            <person name="Bertioli D.J."/>
            <person name="Cannon S.B."/>
            <person name="Froenicke L."/>
            <person name="Huang G."/>
            <person name="Farmer A.D."/>
            <person name="Cannon E.K."/>
            <person name="Liu X."/>
            <person name="Gao D."/>
            <person name="Clevenger J."/>
            <person name="Dash S."/>
            <person name="Ren L."/>
            <person name="Moretzsohn M.C."/>
            <person name="Shirasawa K."/>
            <person name="Huang W."/>
            <person name="Vidigal B."/>
            <person name="Abernathy B."/>
            <person name="Chu Y."/>
            <person name="Niederhuth C.E."/>
            <person name="Umale P."/>
            <person name="Araujo A.C."/>
            <person name="Kozik A."/>
            <person name="Kim K.D."/>
            <person name="Burow M.D."/>
            <person name="Varshney R.K."/>
            <person name="Wang X."/>
            <person name="Zhang X."/>
            <person name="Barkley N."/>
            <person name="Guimaraes P.M."/>
            <person name="Isobe S."/>
            <person name="Guo B."/>
            <person name="Liao B."/>
            <person name="Stalker H.T."/>
            <person name="Schmitz R.J."/>
            <person name="Scheffler B.E."/>
            <person name="Leal-Bertioli S.C."/>
            <person name="Xun X."/>
            <person name="Jackson S.A."/>
            <person name="Michelmore R."/>
            <person name="Ozias-Akins P."/>
        </authorList>
    </citation>
    <scope>NUCLEOTIDE SEQUENCE [LARGE SCALE GENOMIC DNA]</scope>
    <source>
        <strain evidence="2">cv. V14167</strain>
    </source>
</reference>
<keyword evidence="2" id="KW-1185">Reference proteome</keyword>
<dbReference type="AlphaFoldDB" id="A0A9C6WMU7"/>
<dbReference type="InterPro" id="IPR001944">
    <property type="entry name" value="Glycoside_Hdrlase_35"/>
</dbReference>
<dbReference type="Pfam" id="PF17834">
    <property type="entry name" value="GHD"/>
    <property type="match status" value="1"/>
</dbReference>
<reference evidence="3" key="2">
    <citation type="submission" date="2025-08" db="UniProtKB">
        <authorList>
            <consortium name="RefSeq"/>
        </authorList>
    </citation>
    <scope>IDENTIFICATION</scope>
    <source>
        <tissue evidence="3">Whole plant</tissue>
    </source>
</reference>
<protein>
    <submittedName>
        <fullName evidence="3">Beta-galactosidase 3-like</fullName>
    </submittedName>
</protein>
<organism evidence="2 3">
    <name type="scientific">Arachis duranensis</name>
    <name type="common">Wild peanut</name>
    <dbReference type="NCBI Taxonomy" id="130453"/>
    <lineage>
        <taxon>Eukaryota</taxon>
        <taxon>Viridiplantae</taxon>
        <taxon>Streptophyta</taxon>
        <taxon>Embryophyta</taxon>
        <taxon>Tracheophyta</taxon>
        <taxon>Spermatophyta</taxon>
        <taxon>Magnoliopsida</taxon>
        <taxon>eudicotyledons</taxon>
        <taxon>Gunneridae</taxon>
        <taxon>Pentapetalae</taxon>
        <taxon>rosids</taxon>
        <taxon>fabids</taxon>
        <taxon>Fabales</taxon>
        <taxon>Fabaceae</taxon>
        <taxon>Papilionoideae</taxon>
        <taxon>50 kb inversion clade</taxon>
        <taxon>dalbergioids sensu lato</taxon>
        <taxon>Dalbergieae</taxon>
        <taxon>Pterocarpus clade</taxon>
        <taxon>Arachis</taxon>
    </lineage>
</organism>
<name>A0A9C6WMU7_ARADU</name>
<proteinExistence type="predicted"/>
<dbReference type="GeneID" id="127741603"/>
<gene>
    <name evidence="3" type="primary">LOC127741603</name>
</gene>